<evidence type="ECO:0000313" key="2">
    <source>
        <dbReference type="Proteomes" id="UP000064912"/>
    </source>
</evidence>
<dbReference type="AlphaFoldDB" id="A0A0D6B200"/>
<dbReference type="EMBL" id="AP014800">
    <property type="protein sequence ID" value="BAQ68719.1"/>
    <property type="molecule type" value="Genomic_DNA"/>
</dbReference>
<name>A0A0D6B200_RHOSU</name>
<dbReference type="PATRIC" id="fig|35806.4.peg.1617"/>
<dbReference type="InterPro" id="IPR022025">
    <property type="entry name" value="Amidoligase_2"/>
</dbReference>
<evidence type="ECO:0008006" key="3">
    <source>
        <dbReference type="Google" id="ProtNLM"/>
    </source>
</evidence>
<organism evidence="1 2">
    <name type="scientific">Rhodovulum sulfidophilum</name>
    <name type="common">Rhodobacter sulfidophilus</name>
    <dbReference type="NCBI Taxonomy" id="35806"/>
    <lineage>
        <taxon>Bacteria</taxon>
        <taxon>Pseudomonadati</taxon>
        <taxon>Pseudomonadota</taxon>
        <taxon>Alphaproteobacteria</taxon>
        <taxon>Rhodobacterales</taxon>
        <taxon>Paracoccaceae</taxon>
        <taxon>Rhodovulum</taxon>
    </lineage>
</organism>
<dbReference type="KEGG" id="rsu:NHU_01561"/>
<proteinExistence type="predicted"/>
<dbReference type="eggNOG" id="ENOG502Z8DX">
    <property type="taxonomic scope" value="Bacteria"/>
</dbReference>
<gene>
    <name evidence="1" type="ORF">NHU_01561</name>
</gene>
<protein>
    <recommendedName>
        <fullName evidence="3">Amidoligase enzyme</fullName>
    </recommendedName>
</protein>
<dbReference type="Pfam" id="PF12224">
    <property type="entry name" value="Amidoligase_2"/>
    <property type="match status" value="1"/>
</dbReference>
<evidence type="ECO:0000313" key="1">
    <source>
        <dbReference type="EMBL" id="BAQ68719.1"/>
    </source>
</evidence>
<dbReference type="Proteomes" id="UP000064912">
    <property type="component" value="Chromosome"/>
</dbReference>
<reference evidence="1 2" key="1">
    <citation type="submission" date="2015-02" db="EMBL/GenBank/DDBJ databases">
        <title>Genome sequene of Rhodovulum sulfidophilum DSM 2351.</title>
        <authorList>
            <person name="Nagao N."/>
        </authorList>
    </citation>
    <scope>NUCLEOTIDE SEQUENCE [LARGE SCALE GENOMIC DNA]</scope>
    <source>
        <strain evidence="1 2">DSM 2351</strain>
    </source>
</reference>
<sequence>MDGITQLVPRDRFLPLRPRETRAGEPRRAGIEIEFGELTEAEAADVVARTLGGTPREIAAHDFEVETPDLGRVLICLDTSFRDKAGSALTDLGLQLGRAVVPVEVVTPPLHPDQLPEAERLRGALRAAGARGSREGVFLGFGLHLNPEIPGQDAADLVPIVRAFALIEDWLRKADPIDPSRRLLPFVDPYPRSLIDRLASAGPDWSLEAFADAYLDETPTRNRGLDMLPCLAHLAKDRVTQALGPGAASIGARPTFHYRLPDCRIDEPGWRLAYEWNRWVMVERLAADTAALKGLAADWLDYRAALTTTRSDWYAHLDRVLCKLELWDGSCGKDDKTAP</sequence>
<accession>A0A0D6B200</accession>